<dbReference type="GO" id="GO:0043565">
    <property type="term" value="F:sequence-specific DNA binding"/>
    <property type="evidence" value="ECO:0007669"/>
    <property type="project" value="InterPro"/>
</dbReference>
<dbReference type="InterPro" id="IPR029062">
    <property type="entry name" value="Class_I_gatase-like"/>
</dbReference>
<organism evidence="5 6">
    <name type="scientific">Streptomyces glaucescens</name>
    <dbReference type="NCBI Taxonomy" id="1907"/>
    <lineage>
        <taxon>Bacteria</taxon>
        <taxon>Bacillati</taxon>
        <taxon>Actinomycetota</taxon>
        <taxon>Actinomycetes</taxon>
        <taxon>Kitasatosporales</taxon>
        <taxon>Streptomycetaceae</taxon>
        <taxon>Streptomyces</taxon>
    </lineage>
</organism>
<dbReference type="AlphaFoldDB" id="A0A089XEF1"/>
<reference evidence="6" key="1">
    <citation type="journal article" date="2015" name="J. Biotechnol.">
        <title>Complete genome sequence of the actinobacterium Streptomyces glaucescens GLA.O (DSM 40922) consisting of a linear chromosome and one linear plasmid.</title>
        <authorList>
            <person name="Ortseifen V."/>
            <person name="Winkler A."/>
            <person name="Albersmeier A."/>
            <person name="Wendler S."/>
            <person name="Puhler A."/>
            <person name="Kalinowski J."/>
            <person name="Ruckert C."/>
        </authorList>
    </citation>
    <scope>NUCLEOTIDE SEQUENCE [LARGE SCALE GENOMIC DNA]</scope>
    <source>
        <strain evidence="6">DSM 40922 / GLA O</strain>
    </source>
</reference>
<evidence type="ECO:0000259" key="4">
    <source>
        <dbReference type="PROSITE" id="PS01124"/>
    </source>
</evidence>
<keyword evidence="6" id="KW-1185">Reference proteome</keyword>
<feature type="domain" description="HTH araC/xylS-type" evidence="4">
    <location>
        <begin position="260"/>
        <end position="358"/>
    </location>
</feature>
<dbReference type="InterPro" id="IPR009057">
    <property type="entry name" value="Homeodomain-like_sf"/>
</dbReference>
<dbReference type="Proteomes" id="UP000029482">
    <property type="component" value="Chromosome"/>
</dbReference>
<dbReference type="PROSITE" id="PS01124">
    <property type="entry name" value="HTH_ARAC_FAMILY_2"/>
    <property type="match status" value="1"/>
</dbReference>
<dbReference type="InterPro" id="IPR018060">
    <property type="entry name" value="HTH_AraC"/>
</dbReference>
<dbReference type="eggNOG" id="COG4977">
    <property type="taxonomic scope" value="Bacteria"/>
</dbReference>
<dbReference type="SMART" id="SM00342">
    <property type="entry name" value="HTH_ARAC"/>
    <property type="match status" value="1"/>
</dbReference>
<dbReference type="EMBL" id="CP009438">
    <property type="protein sequence ID" value="AIR99529.1"/>
    <property type="molecule type" value="Genomic_DNA"/>
</dbReference>
<dbReference type="SUPFAM" id="SSF46689">
    <property type="entry name" value="Homeodomain-like"/>
    <property type="match status" value="2"/>
</dbReference>
<sequence>MTTTDGTTTDGTTTDGTTTAGATTAGTTTAGATAVTAPTARPDRHVVAVAVTDNAPTFELAVPCEVFGLDRSDISDPWYDLRLCAAEPGVLRTTAGFTLHTPYGLDDLVEADTVVVAAVERRVQTDPPEPLLDALRTAHARGRRIVSLCSGAYVLAAAGLLAGRRATTHWMSAADFAHRFPDVTYEPTALYVQDGSVFTSAGTGAVIDLCLHLVRHDRGSAVANEVARRMVVPPHREGGQSQYAKPLVRAPRDRRDTGLAPVLDWARERLHEPLTVAVLARRAHLGERTFARRFREALGTTPLQWILQERVRLAQELLETTDDPVESVARRTGFGTAANLRHHFARLTTVSPQSYRQVFRGGAAQRSPLAPARTAG</sequence>
<dbReference type="STRING" id="1907.SGLAU_17830"/>
<dbReference type="SUPFAM" id="SSF52317">
    <property type="entry name" value="Class I glutamine amidotransferase-like"/>
    <property type="match status" value="1"/>
</dbReference>
<dbReference type="Gene3D" id="1.10.10.60">
    <property type="entry name" value="Homeodomain-like"/>
    <property type="match status" value="1"/>
</dbReference>
<dbReference type="InterPro" id="IPR002818">
    <property type="entry name" value="DJ-1/PfpI"/>
</dbReference>
<dbReference type="InterPro" id="IPR052158">
    <property type="entry name" value="INH-QAR"/>
</dbReference>
<gene>
    <name evidence="5" type="ORF">SGLAU_17830</name>
</gene>
<evidence type="ECO:0000256" key="2">
    <source>
        <dbReference type="ARBA" id="ARBA00023163"/>
    </source>
</evidence>
<keyword evidence="1" id="KW-0805">Transcription regulation</keyword>
<accession>A0A089XEF1</accession>
<dbReference type="Gene3D" id="3.40.50.880">
    <property type="match status" value="1"/>
</dbReference>
<proteinExistence type="predicted"/>
<evidence type="ECO:0000256" key="3">
    <source>
        <dbReference type="SAM" id="MobiDB-lite"/>
    </source>
</evidence>
<dbReference type="PANTHER" id="PTHR43130:SF3">
    <property type="entry name" value="HTH-TYPE TRANSCRIPTIONAL REGULATOR RV1931C"/>
    <property type="match status" value="1"/>
</dbReference>
<protein>
    <submittedName>
        <fullName evidence="5">AraC family transcriptional regulator</fullName>
    </submittedName>
</protein>
<name>A0A089XEF1_STRGA</name>
<feature type="region of interest" description="Disordered" evidence="3">
    <location>
        <begin position="1"/>
        <end position="39"/>
    </location>
</feature>
<evidence type="ECO:0000256" key="1">
    <source>
        <dbReference type="ARBA" id="ARBA00023015"/>
    </source>
</evidence>
<evidence type="ECO:0000313" key="5">
    <source>
        <dbReference type="EMBL" id="AIR99529.1"/>
    </source>
</evidence>
<dbReference type="PANTHER" id="PTHR43130">
    <property type="entry name" value="ARAC-FAMILY TRANSCRIPTIONAL REGULATOR"/>
    <property type="match status" value="1"/>
</dbReference>
<keyword evidence="2" id="KW-0804">Transcription</keyword>
<dbReference type="GO" id="GO:0003700">
    <property type="term" value="F:DNA-binding transcription factor activity"/>
    <property type="evidence" value="ECO:0007669"/>
    <property type="project" value="InterPro"/>
</dbReference>
<dbReference type="Pfam" id="PF12833">
    <property type="entry name" value="HTH_18"/>
    <property type="match status" value="1"/>
</dbReference>
<evidence type="ECO:0000313" key="6">
    <source>
        <dbReference type="Proteomes" id="UP000029482"/>
    </source>
</evidence>
<dbReference type="CDD" id="cd03137">
    <property type="entry name" value="GATase1_AraC_1"/>
    <property type="match status" value="1"/>
</dbReference>
<dbReference type="HOGENOM" id="CLU_000445_59_0_11"/>
<dbReference type="KEGG" id="sgu:SGLAU_17830"/>
<dbReference type="Pfam" id="PF01965">
    <property type="entry name" value="DJ-1_PfpI"/>
    <property type="match status" value="1"/>
</dbReference>